<keyword evidence="5" id="KW-0238">DNA-binding</keyword>
<evidence type="ECO:0000256" key="7">
    <source>
        <dbReference type="ARBA" id="ARBA00023269"/>
    </source>
</evidence>
<dbReference type="GO" id="GO:0003677">
    <property type="term" value="F:DNA binding"/>
    <property type="evidence" value="ECO:0007669"/>
    <property type="project" value="UniProtKB-KW"/>
</dbReference>
<protein>
    <submittedName>
        <fullName evidence="9">Histone H3.1</fullName>
    </submittedName>
</protein>
<dbReference type="GO" id="GO:0030527">
    <property type="term" value="F:structural constituent of chromatin"/>
    <property type="evidence" value="ECO:0007669"/>
    <property type="project" value="InterPro"/>
</dbReference>
<dbReference type="Gene3D" id="1.10.20.10">
    <property type="entry name" value="Histone, subunit A"/>
    <property type="match status" value="1"/>
</dbReference>
<dbReference type="SUPFAM" id="SSF47113">
    <property type="entry name" value="Histone-fold"/>
    <property type="match status" value="1"/>
</dbReference>
<dbReference type="AlphaFoldDB" id="A0AAD5T4U8"/>
<evidence type="ECO:0000256" key="5">
    <source>
        <dbReference type="ARBA" id="ARBA00023125"/>
    </source>
</evidence>
<comment type="subcellular location">
    <subcellularLocation>
        <location evidence="2">Chromosome</location>
    </subcellularLocation>
    <subcellularLocation>
        <location evidence="1">Nucleus</location>
    </subcellularLocation>
</comment>
<evidence type="ECO:0000256" key="2">
    <source>
        <dbReference type="ARBA" id="ARBA00004286"/>
    </source>
</evidence>
<proteinExistence type="inferred from homology"/>
<name>A0AAD5T4U8_9FUNG</name>
<keyword evidence="6" id="KW-0539">Nucleus</keyword>
<dbReference type="CDD" id="cd22911">
    <property type="entry name" value="HFD_H3"/>
    <property type="match status" value="1"/>
</dbReference>
<dbReference type="InterPro" id="IPR000164">
    <property type="entry name" value="Histone_H3/CENP-A"/>
</dbReference>
<evidence type="ECO:0000259" key="8">
    <source>
        <dbReference type="Pfam" id="PF00125"/>
    </source>
</evidence>
<comment type="similarity">
    <text evidence="3">Belongs to the histone H3 family.</text>
</comment>
<feature type="domain" description="Core Histone H2A/H2B/H3" evidence="8">
    <location>
        <begin position="21"/>
        <end position="98"/>
    </location>
</feature>
<dbReference type="EMBL" id="JADGJH010000337">
    <property type="protein sequence ID" value="KAJ3130922.1"/>
    <property type="molecule type" value="Genomic_DNA"/>
</dbReference>
<evidence type="ECO:0000256" key="3">
    <source>
        <dbReference type="ARBA" id="ARBA00010343"/>
    </source>
</evidence>
<reference evidence="9" key="1">
    <citation type="submission" date="2020-05" db="EMBL/GenBank/DDBJ databases">
        <title>Phylogenomic resolution of chytrid fungi.</title>
        <authorList>
            <person name="Stajich J.E."/>
            <person name="Amses K."/>
            <person name="Simmons R."/>
            <person name="Seto K."/>
            <person name="Myers J."/>
            <person name="Bonds A."/>
            <person name="Quandt C.A."/>
            <person name="Barry K."/>
            <person name="Liu P."/>
            <person name="Grigoriev I."/>
            <person name="Longcore J.E."/>
            <person name="James T.Y."/>
        </authorList>
    </citation>
    <scope>NUCLEOTIDE SEQUENCE</scope>
    <source>
        <strain evidence="9">JEL0513</strain>
    </source>
</reference>
<keyword evidence="7" id="KW-0544">Nucleosome core</keyword>
<evidence type="ECO:0000256" key="4">
    <source>
        <dbReference type="ARBA" id="ARBA00022454"/>
    </source>
</evidence>
<dbReference type="SMART" id="SM00428">
    <property type="entry name" value="H3"/>
    <property type="match status" value="1"/>
</dbReference>
<dbReference type="GO" id="GO:0000786">
    <property type="term" value="C:nucleosome"/>
    <property type="evidence" value="ECO:0007669"/>
    <property type="project" value="UniProtKB-KW"/>
</dbReference>
<keyword evidence="10" id="KW-1185">Reference proteome</keyword>
<evidence type="ECO:0000313" key="9">
    <source>
        <dbReference type="EMBL" id="KAJ3130922.1"/>
    </source>
</evidence>
<dbReference type="GO" id="GO:0005634">
    <property type="term" value="C:nucleus"/>
    <property type="evidence" value="ECO:0007669"/>
    <property type="project" value="UniProtKB-SubCell"/>
</dbReference>
<evidence type="ECO:0000313" key="10">
    <source>
        <dbReference type="Proteomes" id="UP001211907"/>
    </source>
</evidence>
<dbReference type="Pfam" id="PF00125">
    <property type="entry name" value="Histone"/>
    <property type="match status" value="1"/>
</dbReference>
<dbReference type="InterPro" id="IPR009072">
    <property type="entry name" value="Histone-fold"/>
</dbReference>
<evidence type="ECO:0000256" key="6">
    <source>
        <dbReference type="ARBA" id="ARBA00023242"/>
    </source>
</evidence>
<keyword evidence="4" id="KW-0158">Chromosome</keyword>
<dbReference type="Proteomes" id="UP001211907">
    <property type="component" value="Unassembled WGS sequence"/>
</dbReference>
<dbReference type="PRINTS" id="PR00622">
    <property type="entry name" value="HISTONEH3"/>
</dbReference>
<sequence>MEAESADSQKFPNIIRLQHETTTELFIRKLSFQGLIREIAHDFKTDLKFQLSAIGALQETSEAYLVGLFEDTNLAAVHAKRTKRITIQPKGIQLALRLRGERS</sequence>
<gene>
    <name evidence="9" type="primary">HHT1</name>
    <name evidence="9" type="ORF">HK100_007173</name>
</gene>
<dbReference type="FunFam" id="1.10.20.10:FF:000085">
    <property type="entry name" value="Histone H3.2"/>
    <property type="match status" value="1"/>
</dbReference>
<accession>A0AAD5T4U8</accession>
<dbReference type="PANTHER" id="PTHR11426">
    <property type="entry name" value="HISTONE H3"/>
    <property type="match status" value="1"/>
</dbReference>
<organism evidence="9 10">
    <name type="scientific">Physocladia obscura</name>
    <dbReference type="NCBI Taxonomy" id="109957"/>
    <lineage>
        <taxon>Eukaryota</taxon>
        <taxon>Fungi</taxon>
        <taxon>Fungi incertae sedis</taxon>
        <taxon>Chytridiomycota</taxon>
        <taxon>Chytridiomycota incertae sedis</taxon>
        <taxon>Chytridiomycetes</taxon>
        <taxon>Chytridiales</taxon>
        <taxon>Chytriomycetaceae</taxon>
        <taxon>Physocladia</taxon>
    </lineage>
</organism>
<dbReference type="InterPro" id="IPR007125">
    <property type="entry name" value="H2A/H2B/H3"/>
</dbReference>
<dbReference type="GO" id="GO:0046982">
    <property type="term" value="F:protein heterodimerization activity"/>
    <property type="evidence" value="ECO:0007669"/>
    <property type="project" value="InterPro"/>
</dbReference>
<evidence type="ECO:0000256" key="1">
    <source>
        <dbReference type="ARBA" id="ARBA00004123"/>
    </source>
</evidence>
<comment type="caution">
    <text evidence="9">The sequence shown here is derived from an EMBL/GenBank/DDBJ whole genome shotgun (WGS) entry which is preliminary data.</text>
</comment>